<dbReference type="PANTHER" id="PTHR35378">
    <property type="entry name" value="UNNAMED PRODUCT"/>
    <property type="match status" value="1"/>
</dbReference>
<gene>
    <name evidence="1" type="ORF">MAR_024953</name>
</gene>
<organism evidence="1 2">
    <name type="scientific">Mya arenaria</name>
    <name type="common">Soft-shell clam</name>
    <dbReference type="NCBI Taxonomy" id="6604"/>
    <lineage>
        <taxon>Eukaryota</taxon>
        <taxon>Metazoa</taxon>
        <taxon>Spiralia</taxon>
        <taxon>Lophotrochozoa</taxon>
        <taxon>Mollusca</taxon>
        <taxon>Bivalvia</taxon>
        <taxon>Autobranchia</taxon>
        <taxon>Heteroconchia</taxon>
        <taxon>Euheterodonta</taxon>
        <taxon>Imparidentia</taxon>
        <taxon>Neoheterodontei</taxon>
        <taxon>Myida</taxon>
        <taxon>Myoidea</taxon>
        <taxon>Myidae</taxon>
        <taxon>Mya</taxon>
    </lineage>
</organism>
<dbReference type="PANTHER" id="PTHR35378:SF1">
    <property type="entry name" value="C2H2-TYPE DOMAIN-CONTAINING PROTEIN"/>
    <property type="match status" value="1"/>
</dbReference>
<evidence type="ECO:0000313" key="2">
    <source>
        <dbReference type="Proteomes" id="UP001164746"/>
    </source>
</evidence>
<sequence>MSLTLKPSEIYFSQSSINNQFKNGRQIGQVLDDICEGRISVSSFPLISVMKRDGRWTTSDNRRLWVFRELERLGKLDEIAVVQVYSIHDKKLTTINGGVSVKVRGTGPGGIWHNRLASTASLSTYLRSWRDMFDSSDSLDSI</sequence>
<dbReference type="Proteomes" id="UP001164746">
    <property type="component" value="Chromosome 3"/>
</dbReference>
<keyword evidence="2" id="KW-1185">Reference proteome</keyword>
<name>A0ABY7E092_MYAAR</name>
<dbReference type="EMBL" id="CP111014">
    <property type="protein sequence ID" value="WAR00581.1"/>
    <property type="molecule type" value="Genomic_DNA"/>
</dbReference>
<accession>A0ABY7E092</accession>
<proteinExistence type="predicted"/>
<reference evidence="1" key="1">
    <citation type="submission" date="2022-11" db="EMBL/GenBank/DDBJ databases">
        <title>Centuries of genome instability and evolution in soft-shell clam transmissible cancer (bioRxiv).</title>
        <authorList>
            <person name="Hart S.F.M."/>
            <person name="Yonemitsu M.A."/>
            <person name="Giersch R.M."/>
            <person name="Beal B.F."/>
            <person name="Arriagada G."/>
            <person name="Davis B.W."/>
            <person name="Ostrander E.A."/>
            <person name="Goff S.P."/>
            <person name="Metzger M.J."/>
        </authorList>
    </citation>
    <scope>NUCLEOTIDE SEQUENCE</scope>
    <source>
        <strain evidence="1">MELC-2E11</strain>
        <tissue evidence="1">Siphon/mantle</tissue>
    </source>
</reference>
<evidence type="ECO:0000313" key="1">
    <source>
        <dbReference type="EMBL" id="WAR00581.1"/>
    </source>
</evidence>
<protein>
    <submittedName>
        <fullName evidence="1">Uncharacterized protein</fullName>
    </submittedName>
</protein>